<dbReference type="PROSITE" id="PS00730">
    <property type="entry name" value="AP_NUCLEASE_F2_2"/>
    <property type="match status" value="1"/>
</dbReference>
<dbReference type="Proteomes" id="UP000029518">
    <property type="component" value="Chromosome"/>
</dbReference>
<evidence type="ECO:0000256" key="4">
    <source>
        <dbReference type="ARBA" id="ARBA00022723"/>
    </source>
</evidence>
<dbReference type="Gene3D" id="3.20.20.150">
    <property type="entry name" value="Divalent-metal-dependent TIM barrel enzymes"/>
    <property type="match status" value="1"/>
</dbReference>
<evidence type="ECO:0000256" key="1">
    <source>
        <dbReference type="ARBA" id="ARBA00001947"/>
    </source>
</evidence>
<evidence type="ECO:0000313" key="11">
    <source>
        <dbReference type="Proteomes" id="UP000029518"/>
    </source>
</evidence>
<dbReference type="HOGENOM" id="CLU_025885_4_1_9"/>
<keyword evidence="6" id="KW-0378">Hydrolase</keyword>
<dbReference type="SMART" id="SM00518">
    <property type="entry name" value="AP2Ec"/>
    <property type="match status" value="1"/>
</dbReference>
<keyword evidence="4" id="KW-0479">Metal-binding</keyword>
<name>A0A089LDT6_PAEBO</name>
<feature type="domain" description="Xylose isomerase-like TIM barrel" evidence="9">
    <location>
        <begin position="22"/>
        <end position="271"/>
    </location>
</feature>
<dbReference type="EMBL" id="CP009285">
    <property type="protein sequence ID" value="AIQ59007.1"/>
    <property type="molecule type" value="Genomic_DNA"/>
</dbReference>
<protein>
    <submittedName>
        <fullName evidence="10">Endonuclease IV</fullName>
    </submittedName>
</protein>
<dbReference type="InterPro" id="IPR018246">
    <property type="entry name" value="AP_endonuc_F2_Zn_BS"/>
</dbReference>
<dbReference type="GO" id="GO:0006284">
    <property type="term" value="P:base-excision repair"/>
    <property type="evidence" value="ECO:0007669"/>
    <property type="project" value="TreeGrafter"/>
</dbReference>
<proteinExistence type="inferred from homology"/>
<keyword evidence="7" id="KW-0862">Zinc</keyword>
<dbReference type="PROSITE" id="PS51432">
    <property type="entry name" value="AP_NUCLEASE_F2_4"/>
    <property type="match status" value="1"/>
</dbReference>
<evidence type="ECO:0000259" key="9">
    <source>
        <dbReference type="Pfam" id="PF01261"/>
    </source>
</evidence>
<keyword evidence="10" id="KW-0255">Endonuclease</keyword>
<dbReference type="Pfam" id="PF01261">
    <property type="entry name" value="AP_endonuc_2"/>
    <property type="match status" value="1"/>
</dbReference>
<dbReference type="KEGG" id="pbd:PBOR_20285"/>
<keyword evidence="8" id="KW-0234">DNA repair</keyword>
<dbReference type="PANTHER" id="PTHR21445:SF0">
    <property type="entry name" value="APURINIC-APYRIMIDINIC ENDONUCLEASE"/>
    <property type="match status" value="1"/>
</dbReference>
<reference evidence="10" key="1">
    <citation type="submission" date="2014-08" db="EMBL/GenBank/DDBJ databases">
        <title>Comparative genomics of the Paenibacillus odorifer group.</title>
        <authorList>
            <person name="den Bakker H.C."/>
            <person name="Tsai Y.-C.Y.-C."/>
            <person name="Martin N."/>
            <person name="Korlach J."/>
            <person name="Wiedmann M."/>
        </authorList>
    </citation>
    <scope>NUCLEOTIDE SEQUENCE [LARGE SCALE GENOMIC DNA]</scope>
    <source>
        <strain evidence="10">DSM 13188</strain>
    </source>
</reference>
<dbReference type="AlphaFoldDB" id="A0A089LDT6"/>
<dbReference type="PROSITE" id="PS00731">
    <property type="entry name" value="AP_NUCLEASE_F2_3"/>
    <property type="match status" value="1"/>
</dbReference>
<keyword evidence="11" id="KW-1185">Reference proteome</keyword>
<keyword evidence="5" id="KW-0227">DNA damage</keyword>
<evidence type="ECO:0000256" key="2">
    <source>
        <dbReference type="ARBA" id="ARBA00005340"/>
    </source>
</evidence>
<evidence type="ECO:0000256" key="7">
    <source>
        <dbReference type="ARBA" id="ARBA00022833"/>
    </source>
</evidence>
<dbReference type="GO" id="GO:0003677">
    <property type="term" value="F:DNA binding"/>
    <property type="evidence" value="ECO:0007669"/>
    <property type="project" value="InterPro"/>
</dbReference>
<accession>A0A089LDT6</accession>
<gene>
    <name evidence="10" type="ORF">PBOR_20285</name>
</gene>
<dbReference type="PANTHER" id="PTHR21445">
    <property type="entry name" value="ENDONUCLEASE IV ENDODEOXYRIBONUCLEASE IV"/>
    <property type="match status" value="1"/>
</dbReference>
<dbReference type="NCBIfam" id="TIGR00587">
    <property type="entry name" value="nfo"/>
    <property type="match status" value="1"/>
</dbReference>
<dbReference type="InterPro" id="IPR013022">
    <property type="entry name" value="Xyl_isomerase-like_TIM-brl"/>
</dbReference>
<dbReference type="GO" id="GO:0008081">
    <property type="term" value="F:phosphoric diester hydrolase activity"/>
    <property type="evidence" value="ECO:0007669"/>
    <property type="project" value="TreeGrafter"/>
</dbReference>
<evidence type="ECO:0000256" key="5">
    <source>
        <dbReference type="ARBA" id="ARBA00022763"/>
    </source>
</evidence>
<evidence type="ECO:0000313" key="10">
    <source>
        <dbReference type="EMBL" id="AIQ59007.1"/>
    </source>
</evidence>
<evidence type="ECO:0000256" key="3">
    <source>
        <dbReference type="ARBA" id="ARBA00022722"/>
    </source>
</evidence>
<evidence type="ECO:0000256" key="8">
    <source>
        <dbReference type="ARBA" id="ARBA00023204"/>
    </source>
</evidence>
<dbReference type="GO" id="GO:0008270">
    <property type="term" value="F:zinc ion binding"/>
    <property type="evidence" value="ECO:0007669"/>
    <property type="project" value="InterPro"/>
</dbReference>
<dbReference type="OrthoDB" id="9805666at2"/>
<organism evidence="10 11">
    <name type="scientific">Paenibacillus borealis</name>
    <dbReference type="NCBI Taxonomy" id="160799"/>
    <lineage>
        <taxon>Bacteria</taxon>
        <taxon>Bacillati</taxon>
        <taxon>Bacillota</taxon>
        <taxon>Bacilli</taxon>
        <taxon>Bacillales</taxon>
        <taxon>Paenibacillaceae</taxon>
        <taxon>Paenibacillus</taxon>
    </lineage>
</organism>
<sequence length="285" mass="31307">MTLNPGIGAHVSIRGGYGQAARFARESGASCFQYFPKNPRSLKLKPVDYRDARSCADYCRDQGMVSIAHTPYPTNLAADPAGRAIMAASLRNDLEIAEACGSLGIVVHFGHFAGMEPLQGYQNIIQCINDTLSGWEGQTKLLIENMAGNHGHEGMTLEELVKVRELSRYPDKIGFCFDTCHAFASGIWNPQHTDELLQRGEALGYWPHLAAVHLNDSLFPCGSRRDRHAQIGQGHIGGKALRELLTSVPLRKVAAVAMETEKGPDGTHRAEIAEVRHWFEAEDES</sequence>
<dbReference type="RefSeq" id="WP_042214476.1">
    <property type="nucleotide sequence ID" value="NZ_CP009285.1"/>
</dbReference>
<evidence type="ECO:0000256" key="6">
    <source>
        <dbReference type="ARBA" id="ARBA00022801"/>
    </source>
</evidence>
<comment type="similarity">
    <text evidence="2">Belongs to the AP endonuclease 2 family.</text>
</comment>
<comment type="cofactor">
    <cofactor evidence="1">
        <name>Zn(2+)</name>
        <dbReference type="ChEBI" id="CHEBI:29105"/>
    </cofactor>
</comment>
<dbReference type="GO" id="GO:0003906">
    <property type="term" value="F:DNA-(apurinic or apyrimidinic site) endonuclease activity"/>
    <property type="evidence" value="ECO:0007669"/>
    <property type="project" value="TreeGrafter"/>
</dbReference>
<dbReference type="SUPFAM" id="SSF51658">
    <property type="entry name" value="Xylose isomerase-like"/>
    <property type="match status" value="1"/>
</dbReference>
<dbReference type="InterPro" id="IPR001719">
    <property type="entry name" value="AP_endonuc_2"/>
</dbReference>
<keyword evidence="3" id="KW-0540">Nuclease</keyword>
<dbReference type="InterPro" id="IPR036237">
    <property type="entry name" value="Xyl_isomerase-like_sf"/>
</dbReference>